<dbReference type="GO" id="GO:0003676">
    <property type="term" value="F:nucleic acid binding"/>
    <property type="evidence" value="ECO:0007669"/>
    <property type="project" value="InterPro"/>
</dbReference>
<dbReference type="InterPro" id="IPR005841">
    <property type="entry name" value="Alpha-D-phosphohexomutase_SF"/>
</dbReference>
<evidence type="ECO:0000256" key="13">
    <source>
        <dbReference type="ARBA" id="ARBA00023235"/>
    </source>
</evidence>
<dbReference type="InterPro" id="IPR016064">
    <property type="entry name" value="NAD/diacylglycerol_kinase_sf"/>
</dbReference>
<dbReference type="SUPFAM" id="SSF111331">
    <property type="entry name" value="NAD kinase/diacylglycerol kinase-like"/>
    <property type="match status" value="1"/>
</dbReference>
<dbReference type="InterPro" id="IPR016066">
    <property type="entry name" value="A-D-PHexomutase_CS"/>
</dbReference>
<name>A0A8R1YGT6_PRIPA</name>
<dbReference type="Pfam" id="PF02880">
    <property type="entry name" value="PGM_PMM_III"/>
    <property type="match status" value="1"/>
</dbReference>
<organism evidence="17 18">
    <name type="scientific">Pristionchus pacificus</name>
    <name type="common">Parasitic nematode worm</name>
    <dbReference type="NCBI Taxonomy" id="54126"/>
    <lineage>
        <taxon>Eukaryota</taxon>
        <taxon>Metazoa</taxon>
        <taxon>Ecdysozoa</taxon>
        <taxon>Nematoda</taxon>
        <taxon>Chromadorea</taxon>
        <taxon>Rhabditida</taxon>
        <taxon>Rhabditina</taxon>
        <taxon>Diplogasteromorpha</taxon>
        <taxon>Diplogasteroidea</taxon>
        <taxon>Neodiplogasteridae</taxon>
        <taxon>Pristionchus</taxon>
    </lineage>
</organism>
<dbReference type="GO" id="GO:0000287">
    <property type="term" value="F:magnesium ion binding"/>
    <property type="evidence" value="ECO:0007669"/>
    <property type="project" value="InterPro"/>
</dbReference>
<sequence>MGVQVQKVDTKPFAGQRPGTSGLRKRVPEFQQEHYTENFIQAVIDGGLGSKKKGSSLVVGGDGRFLCKEAVNVIIQIAAANGISRLIVGQDGFLSTPAVSSLIRNLKVDGGIILTASHNPGGPKGDFGIKFNCENGGPAPDHVTDSIHKITTEISSYSICRDINVDTGIIGHHEFDVDGMGKYIVDVIDSVEDYVELMKTIFDFPTMREYIKGLGGNQLRILIDSMHGATGPYVSTIFNDILGCVGTDLLRTVPKPDFGGCHPDPNLTYAKDLVDRMRVGEVDMGAAFDGDGDRNMILGKSAFFVCPSDSLAVIANHIDCIPYFKNINVAGFARSMPTAAAVDLVAKKKGLKAYETPTGWKYFGNLMDDGRIALCGEESFGTGSIHIREKDGIWALLAWLQILAVKRKSVEEIVKEHWAEYGRNVFTRYDYENVESGGANLLMTFLEASMNASKGKELSANGVTYKVAHTDNFEYTDPVDGSVAKKQKEEKERRNKRDGLKGLRVLFEDGSRLVFRLSGTGSAGATIRLYVDSYVSPHDTNKLYSSAQDLLKPLVLIALDLCKMEQFTGRKAPTTFRMFPSSGIFNDLMCPHEERCERVYCPFWHPPKDSTVIVERVNGGLPPSISYTDSSYHGSFYGYNAYVADTSSQSIYAPEIPMQDDIPTTTYQASYNDSSEDVAGPSTSYSSVEIKKEIKEEEDEIEIVGEVTKKPKKKSIRELPLPKLSPQKDKTKLLNEYMSKVTELNKKIEELQQDPKKKKEESSSKSCGYVPTPLCEIERRKKERKEEERKKREEEERNEKKREEDAKRNKKKNIGDKSESMLIDSLFEDYEEEPVIKKRRESLPPPPPREEKKGLTAEQIAVAKSRIARPAAASRTIQFGVDASSVILILLILWWIYSGALKKDRCETWHRVEPRSYVAARRSQNKRLARQTIAPKKNISAAQQVQRRIENAAEKERLKELESKEGGKQQQRPLTEGEKIAQLTGGRTNASSVAKGDARKAHTDVQKGSRLEKPQLRDAADVKIPMNVRLSFLDKFFTHFLKNCTSRQVAIENAEVEEKSVKDRTSTKNGYTVAAVNALKRLRDESATRAAIPSKPIKMSHSAILAGRKGDEISVGIKRNSNGGLRLTGSERELKLHCALEKYILKEEELVTNGYPRWETDEKRKVTIQLHEMDKKKGKRSFVDDNDLRRQCSRCSIDYMVNKDGMPQAARCTYHHSRMVKKRTKGEGWTSVFGCCDSDLSTKGCTIADTHVFDTLRNSDLHSFIESPKPFGEGDERSKKVYAMDCEMVYTTWGPALARVSVVDLNDDLVLDLLVRTSHPLIDANSRFSGLQAEQVQSAESTLEDAREKLFELVNSDTILIGHSLESDLKAMRIVHDRVVDTSIVFPHRAGPPLKRALRNLAGEILMKIIQEDVSGHDSKEDSSACMQLMLHKLKQDDDCCQNKEYSIQIMGTQEEEYICWLCSLLGWKLGEKESEKCCNSHLLFKRGTHFRRSNPDSRPRRVTVLGNASANERHVWDEFTTNALPLFHLAGLEVNVIKTESSEQLEKLALVLDGEEADAIYVVGGDGTIQRVLTAIFKEKDYASLPIGFGPGGYDSLALKALVPLVFQNENDVRRWCESAMSLIEDTRKELKVTQTIVMNKEKEGEEANTTVEYGISPIYGGWFGHIEERRRKLWYWAGLKRRFAYFWEMVKRSPRPTSLSISYEEFCDGCSTCRPPIVEKKPQWRWYHLVIGMPKNRNQSVEKDYSKIINENCGKKGETKVDSVEFNVNTEQMNDCTRLSFQSTSQLGRFGVMREGWSRCSQGIVAQSINDIYDTQLTARSITFQVDAIPEFLSRIYVAGDPVNVSVGDTVDIRTTRKTLHAFLPQSVRLNLEKL</sequence>
<evidence type="ECO:0000313" key="18">
    <source>
        <dbReference type="Proteomes" id="UP000005239"/>
    </source>
</evidence>
<dbReference type="InterPro" id="IPR005846">
    <property type="entry name" value="A-D-PHexomutase_a/b/a-III"/>
</dbReference>
<evidence type="ECO:0000256" key="9">
    <source>
        <dbReference type="ARBA" id="ARBA00022723"/>
    </source>
</evidence>
<dbReference type="EC" id="5.4.2.2" evidence="6"/>
<dbReference type="InterPro" id="IPR031736">
    <property type="entry name" value="REXO1-like_dom"/>
</dbReference>
<keyword evidence="10" id="KW-0378">Hydrolase</keyword>
<dbReference type="EnsemblMetazoa" id="PPA22700.1">
    <property type="protein sequence ID" value="PPA22700.1"/>
    <property type="gene ID" value="WBGene00112254"/>
</dbReference>
<dbReference type="FunFam" id="3.40.120.10:FF:000005">
    <property type="entry name" value="Phosphoglucomutase 5"/>
    <property type="match status" value="1"/>
</dbReference>
<dbReference type="InterPro" id="IPR036900">
    <property type="entry name" value="A-D-PHexomutase_C_sf"/>
</dbReference>
<dbReference type="CDD" id="cd03085">
    <property type="entry name" value="PGM1"/>
    <property type="match status" value="1"/>
</dbReference>
<keyword evidence="8" id="KW-0540">Nuclease</keyword>
<dbReference type="Pfam" id="PF24947">
    <property type="entry name" value="PGM1_C_vert_fung"/>
    <property type="match status" value="1"/>
</dbReference>
<dbReference type="Proteomes" id="UP000005239">
    <property type="component" value="Unassembled WGS sequence"/>
</dbReference>
<feature type="region of interest" description="Disordered" evidence="15">
    <location>
        <begin position="710"/>
        <end position="732"/>
    </location>
</feature>
<evidence type="ECO:0000256" key="8">
    <source>
        <dbReference type="ARBA" id="ARBA00022722"/>
    </source>
</evidence>
<dbReference type="GO" id="GO:0016301">
    <property type="term" value="F:kinase activity"/>
    <property type="evidence" value="ECO:0007669"/>
    <property type="project" value="InterPro"/>
</dbReference>
<keyword evidence="9" id="KW-0479">Metal-binding</keyword>
<dbReference type="Gene3D" id="3.30.420.10">
    <property type="entry name" value="Ribonuclease H-like superfamily/Ribonuclease H"/>
    <property type="match status" value="1"/>
</dbReference>
<dbReference type="Pfam" id="PF00781">
    <property type="entry name" value="DAGK_cat"/>
    <property type="match status" value="1"/>
</dbReference>
<dbReference type="InterPro" id="IPR034922">
    <property type="entry name" value="REX1-like_exo"/>
</dbReference>
<comment type="similarity">
    <text evidence="4">Belongs to the REXO1/REXO3 family.</text>
</comment>
<evidence type="ECO:0000256" key="10">
    <source>
        <dbReference type="ARBA" id="ARBA00022801"/>
    </source>
</evidence>
<reference evidence="17" key="2">
    <citation type="submission" date="2022-06" db="UniProtKB">
        <authorList>
            <consortium name="EnsemblMetazoa"/>
        </authorList>
    </citation>
    <scope>IDENTIFICATION</scope>
    <source>
        <strain evidence="17">PS312</strain>
    </source>
</reference>
<evidence type="ECO:0000256" key="1">
    <source>
        <dbReference type="ARBA" id="ARBA00000443"/>
    </source>
</evidence>
<dbReference type="InterPro" id="IPR016055">
    <property type="entry name" value="A-D-PHexomutase_a/b/a-I/II/III"/>
</dbReference>
<dbReference type="PRINTS" id="PR00509">
    <property type="entry name" value="PGMPMM"/>
</dbReference>
<dbReference type="GO" id="GO:0004614">
    <property type="term" value="F:phosphoglucomutase activity"/>
    <property type="evidence" value="ECO:0000318"/>
    <property type="project" value="GO_Central"/>
</dbReference>
<feature type="compositionally biased region" description="Basic and acidic residues" evidence="15">
    <location>
        <begin position="958"/>
        <end position="967"/>
    </location>
</feature>
<dbReference type="Pfam" id="PF02879">
    <property type="entry name" value="PGM_PMM_II"/>
    <property type="match status" value="1"/>
</dbReference>
<dbReference type="GO" id="GO:0005634">
    <property type="term" value="C:nucleus"/>
    <property type="evidence" value="ECO:0007669"/>
    <property type="project" value="UniProtKB-SubCell"/>
</dbReference>
<evidence type="ECO:0000256" key="6">
    <source>
        <dbReference type="ARBA" id="ARBA00012728"/>
    </source>
</evidence>
<dbReference type="PROSITE" id="PS50146">
    <property type="entry name" value="DAGK"/>
    <property type="match status" value="1"/>
</dbReference>
<feature type="region of interest" description="Disordered" evidence="15">
    <location>
        <begin position="1"/>
        <end position="23"/>
    </location>
</feature>
<dbReference type="PANTHER" id="PTHR22573">
    <property type="entry name" value="PHOSPHOHEXOMUTASE FAMILY MEMBER"/>
    <property type="match status" value="1"/>
</dbReference>
<dbReference type="InterPro" id="IPR001206">
    <property type="entry name" value="Diacylglycerol_kinase_cat_dom"/>
</dbReference>
<keyword evidence="18" id="KW-1185">Reference proteome</keyword>
<dbReference type="Pfam" id="PF15870">
    <property type="entry name" value="EloA-BP1"/>
    <property type="match status" value="1"/>
</dbReference>
<keyword evidence="13" id="KW-0413">Isomerase</keyword>
<dbReference type="GO" id="GO:0004527">
    <property type="term" value="F:exonuclease activity"/>
    <property type="evidence" value="ECO:0007669"/>
    <property type="project" value="UniProtKB-KW"/>
</dbReference>
<feature type="domain" description="DAGKc" evidence="16">
    <location>
        <begin position="1498"/>
        <end position="1594"/>
    </location>
</feature>
<dbReference type="SUPFAM" id="SSF53098">
    <property type="entry name" value="Ribonuclease H-like"/>
    <property type="match status" value="1"/>
</dbReference>
<keyword evidence="12" id="KW-0460">Magnesium</keyword>
<comment type="catalytic activity">
    <reaction evidence="1">
        <text>alpha-D-glucose 1-phosphate = alpha-D-glucose 6-phosphate</text>
        <dbReference type="Rhea" id="RHEA:23536"/>
        <dbReference type="ChEBI" id="CHEBI:58225"/>
        <dbReference type="ChEBI" id="CHEBI:58601"/>
        <dbReference type="EC" id="5.4.2.2"/>
    </reaction>
</comment>
<dbReference type="PROSITE" id="PS00710">
    <property type="entry name" value="PGM_PMM"/>
    <property type="match status" value="1"/>
</dbReference>
<keyword evidence="11" id="KW-0269">Exonuclease</keyword>
<dbReference type="InterPro" id="IPR005845">
    <property type="entry name" value="A-D-PHexomutase_a/b/a-II"/>
</dbReference>
<evidence type="ECO:0000256" key="15">
    <source>
        <dbReference type="SAM" id="MobiDB-lite"/>
    </source>
</evidence>
<dbReference type="Pfam" id="PF02878">
    <property type="entry name" value="PGM_PMM_I"/>
    <property type="match status" value="1"/>
</dbReference>
<dbReference type="InterPro" id="IPR017438">
    <property type="entry name" value="ATP-NAD_kinase_N"/>
</dbReference>
<feature type="region of interest" description="Disordered" evidence="15">
    <location>
        <begin position="747"/>
        <end position="815"/>
    </location>
</feature>
<feature type="compositionally biased region" description="Basic and acidic residues" evidence="15">
    <location>
        <begin position="996"/>
        <end position="1008"/>
    </location>
</feature>
<reference evidence="18" key="1">
    <citation type="journal article" date="2008" name="Nat. Genet.">
        <title>The Pristionchus pacificus genome provides a unique perspective on nematode lifestyle and parasitism.</title>
        <authorList>
            <person name="Dieterich C."/>
            <person name="Clifton S.W."/>
            <person name="Schuster L.N."/>
            <person name="Chinwalla A."/>
            <person name="Delehaunty K."/>
            <person name="Dinkelacker I."/>
            <person name="Fulton L."/>
            <person name="Fulton R."/>
            <person name="Godfrey J."/>
            <person name="Minx P."/>
            <person name="Mitreva M."/>
            <person name="Roeseler W."/>
            <person name="Tian H."/>
            <person name="Witte H."/>
            <person name="Yang S.P."/>
            <person name="Wilson R.K."/>
            <person name="Sommer R.J."/>
        </authorList>
    </citation>
    <scope>NUCLEOTIDE SEQUENCE [LARGE SCALE GENOMIC DNA]</scope>
    <source>
        <strain evidence="18">PS312</strain>
    </source>
</reference>
<evidence type="ECO:0000256" key="14">
    <source>
        <dbReference type="ARBA" id="ARBA00023242"/>
    </source>
</evidence>
<evidence type="ECO:0000256" key="2">
    <source>
        <dbReference type="ARBA" id="ARBA00001946"/>
    </source>
</evidence>
<dbReference type="FunFam" id="3.40.120.10:FF:000040">
    <property type="entry name" value="Phosphoglucomutase A"/>
    <property type="match status" value="1"/>
</dbReference>
<comment type="similarity">
    <text evidence="5">Belongs to the phosphohexose mutase family.</text>
</comment>
<dbReference type="NCBIfam" id="NF005737">
    <property type="entry name" value="PRK07564.1-1"/>
    <property type="match status" value="1"/>
</dbReference>
<dbReference type="CDD" id="cd06145">
    <property type="entry name" value="REX1_like"/>
    <property type="match status" value="1"/>
</dbReference>
<keyword evidence="14" id="KW-0539">Nucleus</keyword>
<dbReference type="FunFam" id="3.30.310.50:FF:000027">
    <property type="entry name" value="Uncharacterized protein"/>
    <property type="match status" value="1"/>
</dbReference>
<dbReference type="SMART" id="SM00479">
    <property type="entry name" value="EXOIII"/>
    <property type="match status" value="1"/>
</dbReference>
<comment type="subcellular location">
    <subcellularLocation>
        <location evidence="3">Nucleus</location>
    </subcellularLocation>
</comment>
<dbReference type="SUPFAM" id="SSF53738">
    <property type="entry name" value="Phosphoglucomutase, first 3 domains"/>
    <property type="match status" value="3"/>
</dbReference>
<dbReference type="GO" id="GO:0010629">
    <property type="term" value="P:negative regulation of gene expression"/>
    <property type="evidence" value="ECO:0007669"/>
    <property type="project" value="UniProtKB-ARBA"/>
</dbReference>
<gene>
    <name evidence="17" type="primary">WBGene00112254</name>
</gene>
<feature type="compositionally biased region" description="Basic and acidic residues" evidence="15">
    <location>
        <begin position="747"/>
        <end position="763"/>
    </location>
</feature>
<comment type="cofactor">
    <cofactor evidence="2">
        <name>Mg(2+)</name>
        <dbReference type="ChEBI" id="CHEBI:18420"/>
    </cofactor>
</comment>
<keyword evidence="7" id="KW-0597">Phosphoprotein</keyword>
<dbReference type="InterPro" id="IPR005844">
    <property type="entry name" value="A-D-PHexomutase_a/b/a-I"/>
</dbReference>
<proteinExistence type="inferred from homology"/>
<dbReference type="GO" id="GO:0005829">
    <property type="term" value="C:cytosol"/>
    <property type="evidence" value="ECO:0000318"/>
    <property type="project" value="GO_Central"/>
</dbReference>
<protein>
    <recommendedName>
        <fullName evidence="6">phosphoglucomutase (alpha-D-glucose-1,6-bisphosphate-dependent)</fullName>
        <ecNumber evidence="6">5.4.2.2</ecNumber>
    </recommendedName>
</protein>
<dbReference type="GO" id="GO:0005975">
    <property type="term" value="P:carbohydrate metabolic process"/>
    <property type="evidence" value="ECO:0000318"/>
    <property type="project" value="GO_Central"/>
</dbReference>
<dbReference type="FunFam" id="3.30.420.10:FF:000031">
    <property type="entry name" value="RNA exonuclease 1"/>
    <property type="match status" value="1"/>
</dbReference>
<feature type="region of interest" description="Disordered" evidence="15">
    <location>
        <begin position="958"/>
        <end position="1008"/>
    </location>
</feature>
<dbReference type="InterPro" id="IPR036397">
    <property type="entry name" value="RNaseH_sf"/>
</dbReference>
<dbReference type="PANTHER" id="PTHR22573:SF2">
    <property type="entry name" value="PHOSPHOGLUCOMUTASE"/>
    <property type="match status" value="1"/>
</dbReference>
<evidence type="ECO:0000259" key="16">
    <source>
        <dbReference type="PROSITE" id="PS50146"/>
    </source>
</evidence>
<dbReference type="InterPro" id="IPR013520">
    <property type="entry name" value="Ribonucl_H"/>
</dbReference>
<evidence type="ECO:0000256" key="11">
    <source>
        <dbReference type="ARBA" id="ARBA00022839"/>
    </source>
</evidence>
<dbReference type="InterPro" id="IPR012337">
    <property type="entry name" value="RNaseH-like_sf"/>
</dbReference>
<evidence type="ECO:0000256" key="7">
    <source>
        <dbReference type="ARBA" id="ARBA00022553"/>
    </source>
</evidence>
<dbReference type="Gene3D" id="3.40.50.10330">
    <property type="entry name" value="Probable inorganic polyphosphate/atp-NAD kinase, domain 1"/>
    <property type="match status" value="1"/>
</dbReference>
<dbReference type="Gene3D" id="3.30.310.50">
    <property type="entry name" value="Alpha-D-phosphohexomutase, C-terminal domain"/>
    <property type="match status" value="1"/>
</dbReference>
<evidence type="ECO:0000256" key="5">
    <source>
        <dbReference type="ARBA" id="ARBA00010231"/>
    </source>
</evidence>
<evidence type="ECO:0000256" key="4">
    <source>
        <dbReference type="ARBA" id="ARBA00006357"/>
    </source>
</evidence>
<feature type="compositionally biased region" description="Basic and acidic residues" evidence="15">
    <location>
        <begin position="776"/>
        <end position="815"/>
    </location>
</feature>
<evidence type="ECO:0000313" key="17">
    <source>
        <dbReference type="EnsemblMetazoa" id="PPA22700.1"/>
    </source>
</evidence>
<dbReference type="Gene3D" id="3.40.120.10">
    <property type="entry name" value="Alpha-D-Glucose-1,6-Bisphosphate, subunit A, domain 3"/>
    <property type="match status" value="3"/>
</dbReference>
<dbReference type="SUPFAM" id="SSF55957">
    <property type="entry name" value="Phosphoglucomutase, C-terminal domain"/>
    <property type="match status" value="1"/>
</dbReference>
<dbReference type="FunFam" id="3.40.120.10:FF:000004">
    <property type="entry name" value="Phosphoglucomutase 5"/>
    <property type="match status" value="1"/>
</dbReference>
<evidence type="ECO:0000256" key="12">
    <source>
        <dbReference type="ARBA" id="ARBA00022842"/>
    </source>
</evidence>
<evidence type="ECO:0000256" key="3">
    <source>
        <dbReference type="ARBA" id="ARBA00004123"/>
    </source>
</evidence>
<dbReference type="InterPro" id="IPR045244">
    <property type="entry name" value="PGM"/>
</dbReference>
<accession>A0A8R1YGT6</accession>